<dbReference type="InterPro" id="IPR029058">
    <property type="entry name" value="AB_hydrolase_fold"/>
</dbReference>
<dbReference type="PANTHER" id="PTHR45908">
    <property type="entry name" value="PROTEIN CBG11750-RELATED"/>
    <property type="match status" value="1"/>
</dbReference>
<dbReference type="GO" id="GO:0006629">
    <property type="term" value="P:lipid metabolic process"/>
    <property type="evidence" value="ECO:0007669"/>
    <property type="project" value="InterPro"/>
</dbReference>
<name>A0A0B1T252_OESDE</name>
<dbReference type="Gene3D" id="3.40.50.1820">
    <property type="entry name" value="alpha/beta hydrolase"/>
    <property type="match status" value="1"/>
</dbReference>
<feature type="domain" description="Fungal lipase-type" evidence="1">
    <location>
        <begin position="24"/>
        <end position="103"/>
    </location>
</feature>
<dbReference type="AlphaFoldDB" id="A0A0B1T252"/>
<reference evidence="2 3" key="1">
    <citation type="submission" date="2014-03" db="EMBL/GenBank/DDBJ databases">
        <title>Draft genome of the hookworm Oesophagostomum dentatum.</title>
        <authorList>
            <person name="Mitreva M."/>
        </authorList>
    </citation>
    <scope>NUCLEOTIDE SEQUENCE [LARGE SCALE GENOMIC DNA]</scope>
    <source>
        <strain evidence="2 3">OD-Hann</strain>
    </source>
</reference>
<dbReference type="InterPro" id="IPR002921">
    <property type="entry name" value="Fungal_lipase-type"/>
</dbReference>
<organism evidence="2 3">
    <name type="scientific">Oesophagostomum dentatum</name>
    <name type="common">Nodular worm</name>
    <dbReference type="NCBI Taxonomy" id="61180"/>
    <lineage>
        <taxon>Eukaryota</taxon>
        <taxon>Metazoa</taxon>
        <taxon>Ecdysozoa</taxon>
        <taxon>Nematoda</taxon>
        <taxon>Chromadorea</taxon>
        <taxon>Rhabditida</taxon>
        <taxon>Rhabditina</taxon>
        <taxon>Rhabditomorpha</taxon>
        <taxon>Strongyloidea</taxon>
        <taxon>Strongylidae</taxon>
        <taxon>Oesophagostomum</taxon>
    </lineage>
</organism>
<evidence type="ECO:0000313" key="3">
    <source>
        <dbReference type="Proteomes" id="UP000053660"/>
    </source>
</evidence>
<accession>A0A0B1T252</accession>
<dbReference type="PANTHER" id="PTHR45908:SF15">
    <property type="entry name" value="FUNGAL LIPASE-LIKE DOMAIN-CONTAINING PROTEIN"/>
    <property type="match status" value="1"/>
</dbReference>
<dbReference type="OrthoDB" id="426718at2759"/>
<protein>
    <submittedName>
        <fullName evidence="2">Triacylglycerol lipase</fullName>
    </submittedName>
</protein>
<dbReference type="Proteomes" id="UP000053660">
    <property type="component" value="Unassembled WGS sequence"/>
</dbReference>
<evidence type="ECO:0000313" key="2">
    <source>
        <dbReference type="EMBL" id="KHJ89877.1"/>
    </source>
</evidence>
<proteinExistence type="predicted"/>
<evidence type="ECO:0000259" key="1">
    <source>
        <dbReference type="Pfam" id="PF01764"/>
    </source>
</evidence>
<keyword evidence="3" id="KW-1185">Reference proteome</keyword>
<gene>
    <name evidence="2" type="ORF">OESDEN_10288</name>
</gene>
<dbReference type="Pfam" id="PF01764">
    <property type="entry name" value="Lipase_3"/>
    <property type="match status" value="1"/>
</dbReference>
<dbReference type="SUPFAM" id="SSF53474">
    <property type="entry name" value="alpha/beta-Hydrolases"/>
    <property type="match status" value="1"/>
</dbReference>
<sequence length="107" mass="11927">MLMFLRDNKEMKETSKPGFTSAGLVSTLLNHGSRQLMVTGYSLGGSLASMTALYVARKDLVDKNLLRLITFGEPRTGNVAFAQAIEKYVKFRYRVVKGDDFVSCLLK</sequence>
<dbReference type="EMBL" id="KN553663">
    <property type="protein sequence ID" value="KHJ89877.1"/>
    <property type="molecule type" value="Genomic_DNA"/>
</dbReference>